<accession>A0A0A9H0L7</accession>
<protein>
    <submittedName>
        <fullName evidence="2">Uncharacterized protein</fullName>
    </submittedName>
</protein>
<evidence type="ECO:0000256" key="1">
    <source>
        <dbReference type="SAM" id="MobiDB-lite"/>
    </source>
</evidence>
<reference evidence="2" key="2">
    <citation type="journal article" date="2015" name="Data Brief">
        <title>Shoot transcriptome of the giant reed, Arundo donax.</title>
        <authorList>
            <person name="Barrero R.A."/>
            <person name="Guerrero F.D."/>
            <person name="Moolhuijzen P."/>
            <person name="Goolsby J.A."/>
            <person name="Tidwell J."/>
            <person name="Bellgard S.E."/>
            <person name="Bellgard M.I."/>
        </authorList>
    </citation>
    <scope>NUCLEOTIDE SEQUENCE</scope>
    <source>
        <tissue evidence="2">Shoot tissue taken approximately 20 cm above the soil surface</tissue>
    </source>
</reference>
<name>A0A0A9H0L7_ARUDO</name>
<feature type="region of interest" description="Disordered" evidence="1">
    <location>
        <begin position="1"/>
        <end position="26"/>
    </location>
</feature>
<organism evidence="2">
    <name type="scientific">Arundo donax</name>
    <name type="common">Giant reed</name>
    <name type="synonym">Donax arundinaceus</name>
    <dbReference type="NCBI Taxonomy" id="35708"/>
    <lineage>
        <taxon>Eukaryota</taxon>
        <taxon>Viridiplantae</taxon>
        <taxon>Streptophyta</taxon>
        <taxon>Embryophyta</taxon>
        <taxon>Tracheophyta</taxon>
        <taxon>Spermatophyta</taxon>
        <taxon>Magnoliopsida</taxon>
        <taxon>Liliopsida</taxon>
        <taxon>Poales</taxon>
        <taxon>Poaceae</taxon>
        <taxon>PACMAD clade</taxon>
        <taxon>Arundinoideae</taxon>
        <taxon>Arundineae</taxon>
        <taxon>Arundo</taxon>
    </lineage>
</organism>
<feature type="compositionally biased region" description="Basic residues" evidence="1">
    <location>
        <begin position="1"/>
        <end position="13"/>
    </location>
</feature>
<reference evidence="2" key="1">
    <citation type="submission" date="2014-09" db="EMBL/GenBank/DDBJ databases">
        <authorList>
            <person name="Magalhaes I.L.F."/>
            <person name="Oliveira U."/>
            <person name="Santos F.R."/>
            <person name="Vidigal T.H.D.A."/>
            <person name="Brescovit A.D."/>
            <person name="Santos A.J."/>
        </authorList>
    </citation>
    <scope>NUCLEOTIDE SEQUENCE</scope>
    <source>
        <tissue evidence="2">Shoot tissue taken approximately 20 cm above the soil surface</tissue>
    </source>
</reference>
<proteinExistence type="predicted"/>
<evidence type="ECO:0000313" key="2">
    <source>
        <dbReference type="EMBL" id="JAE30765.1"/>
    </source>
</evidence>
<sequence>MCSLRWKKRRRSRLTTPGAGRSRRPR</sequence>
<dbReference type="AlphaFoldDB" id="A0A0A9H0L7"/>
<dbReference type="EMBL" id="GBRH01167131">
    <property type="protein sequence ID" value="JAE30765.1"/>
    <property type="molecule type" value="Transcribed_RNA"/>
</dbReference>